<organism evidence="16">
    <name type="scientific">Dictyoglomus thermophilum</name>
    <dbReference type="NCBI Taxonomy" id="14"/>
    <lineage>
        <taxon>Bacteria</taxon>
        <taxon>Pseudomonadati</taxon>
        <taxon>Dictyoglomota</taxon>
        <taxon>Dictyoglomia</taxon>
        <taxon>Dictyoglomales</taxon>
        <taxon>Dictyoglomaceae</taxon>
        <taxon>Dictyoglomus</taxon>
    </lineage>
</organism>
<dbReference type="InterPro" id="IPR010978">
    <property type="entry name" value="tRNA-bd_arm"/>
</dbReference>
<comment type="similarity">
    <text evidence="11 12">Belongs to the class-I aminoacyl-tRNA synthetase family. ValS type 1 subfamily.</text>
</comment>
<dbReference type="GO" id="GO:0002161">
    <property type="term" value="F:aminoacyl-tRNA deacylase activity"/>
    <property type="evidence" value="ECO:0007669"/>
    <property type="project" value="InterPro"/>
</dbReference>
<comment type="catalytic activity">
    <reaction evidence="10 12">
        <text>tRNA(Val) + L-valine + ATP = L-valyl-tRNA(Val) + AMP + diphosphate</text>
        <dbReference type="Rhea" id="RHEA:10704"/>
        <dbReference type="Rhea" id="RHEA-COMP:9672"/>
        <dbReference type="Rhea" id="RHEA-COMP:9708"/>
        <dbReference type="ChEBI" id="CHEBI:30616"/>
        <dbReference type="ChEBI" id="CHEBI:33019"/>
        <dbReference type="ChEBI" id="CHEBI:57762"/>
        <dbReference type="ChEBI" id="CHEBI:78442"/>
        <dbReference type="ChEBI" id="CHEBI:78537"/>
        <dbReference type="ChEBI" id="CHEBI:456215"/>
        <dbReference type="EC" id="6.1.1.9"/>
    </reaction>
</comment>
<comment type="subcellular location">
    <subcellularLocation>
        <location evidence="1 12">Cytoplasm</location>
    </subcellularLocation>
</comment>
<dbReference type="GO" id="GO:0004832">
    <property type="term" value="F:valine-tRNA ligase activity"/>
    <property type="evidence" value="ECO:0007669"/>
    <property type="project" value="UniProtKB-UniRule"/>
</dbReference>
<dbReference type="CDD" id="cd07962">
    <property type="entry name" value="Anticodon_Ia_Val"/>
    <property type="match status" value="1"/>
</dbReference>
<evidence type="ECO:0000256" key="11">
    <source>
        <dbReference type="ARBA" id="ARBA00060830"/>
    </source>
</evidence>
<evidence type="ECO:0000313" key="16">
    <source>
        <dbReference type="EMBL" id="HGK22938.1"/>
    </source>
</evidence>
<dbReference type="AlphaFoldDB" id="A0A7V4DXH8"/>
<evidence type="ECO:0000259" key="15">
    <source>
        <dbReference type="Pfam" id="PF10458"/>
    </source>
</evidence>
<dbReference type="FunFam" id="3.90.740.10:FF:000005">
    <property type="entry name" value="Valine--tRNA ligase, mitochondrial"/>
    <property type="match status" value="1"/>
</dbReference>
<dbReference type="FunFam" id="1.10.287.380:FF:000001">
    <property type="entry name" value="Valine--tRNA ligase"/>
    <property type="match status" value="1"/>
</dbReference>
<dbReference type="SUPFAM" id="SSF52374">
    <property type="entry name" value="Nucleotidylyl transferase"/>
    <property type="match status" value="1"/>
</dbReference>
<feature type="short sequence motif" description="'HIGH' region" evidence="12">
    <location>
        <begin position="46"/>
        <end position="56"/>
    </location>
</feature>
<dbReference type="EMBL" id="DTDV01000005">
    <property type="protein sequence ID" value="HGK22938.1"/>
    <property type="molecule type" value="Genomic_DNA"/>
</dbReference>
<comment type="caution">
    <text evidence="12">Lacks conserved residue(s) required for the propagation of feature annotation.</text>
</comment>
<dbReference type="Pfam" id="PF00133">
    <property type="entry name" value="tRNA-synt_1"/>
    <property type="match status" value="1"/>
</dbReference>
<comment type="function">
    <text evidence="12">Catalyzes the attachment of valine to tRNA(Val). As ValRS can inadvertently accommodate and process structurally similar amino acids such as threonine, to avoid such errors, it has a 'posttransfer' editing activity that hydrolyzes mischarged Thr-tRNA(Val) in a tRNA-dependent manner.</text>
</comment>
<dbReference type="EC" id="6.1.1.9" evidence="12"/>
<evidence type="ECO:0000256" key="1">
    <source>
        <dbReference type="ARBA" id="ARBA00004496"/>
    </source>
</evidence>
<dbReference type="SUPFAM" id="SSF50677">
    <property type="entry name" value="ValRS/IleRS/LeuRS editing domain"/>
    <property type="match status" value="1"/>
</dbReference>
<evidence type="ECO:0000256" key="10">
    <source>
        <dbReference type="ARBA" id="ARBA00047552"/>
    </source>
</evidence>
<dbReference type="InterPro" id="IPR033705">
    <property type="entry name" value="Anticodon_Ia_Val"/>
</dbReference>
<feature type="domain" description="Valyl-tRNA synthetase tRNA-binding arm" evidence="15">
    <location>
        <begin position="816"/>
        <end position="880"/>
    </location>
</feature>
<dbReference type="Gene3D" id="3.40.50.620">
    <property type="entry name" value="HUPs"/>
    <property type="match status" value="2"/>
</dbReference>
<evidence type="ECO:0000259" key="14">
    <source>
        <dbReference type="Pfam" id="PF08264"/>
    </source>
</evidence>
<comment type="domain">
    <text evidence="12">The C-terminal coiled-coil domain is crucial for aminoacylation activity.</text>
</comment>
<dbReference type="InterPro" id="IPR019499">
    <property type="entry name" value="Val-tRNA_synth_tRNA-bd"/>
</dbReference>
<evidence type="ECO:0000256" key="3">
    <source>
        <dbReference type="ARBA" id="ARBA00022490"/>
    </source>
</evidence>
<dbReference type="Pfam" id="PF08264">
    <property type="entry name" value="Anticodon_1"/>
    <property type="match status" value="1"/>
</dbReference>
<accession>A0A7V4DXH8</accession>
<evidence type="ECO:0000256" key="12">
    <source>
        <dbReference type="HAMAP-Rule" id="MF_02004"/>
    </source>
</evidence>
<feature type="coiled-coil region" evidence="12">
    <location>
        <begin position="821"/>
        <end position="876"/>
    </location>
</feature>
<dbReference type="InterPro" id="IPR002303">
    <property type="entry name" value="Valyl-tRNA_ligase"/>
</dbReference>
<dbReference type="InterPro" id="IPR001412">
    <property type="entry name" value="aa-tRNA-synth_I_CS"/>
</dbReference>
<dbReference type="FunFam" id="3.40.50.620:FF:000032">
    <property type="entry name" value="Valine--tRNA ligase"/>
    <property type="match status" value="1"/>
</dbReference>
<dbReference type="PANTHER" id="PTHR11946">
    <property type="entry name" value="VALYL-TRNA SYNTHETASES"/>
    <property type="match status" value="1"/>
</dbReference>
<keyword evidence="8 12" id="KW-0175">Coiled coil</keyword>
<dbReference type="CDD" id="cd00817">
    <property type="entry name" value="ValRS_core"/>
    <property type="match status" value="1"/>
</dbReference>
<comment type="caution">
    <text evidence="16">The sequence shown here is derived from an EMBL/GenBank/DDBJ whole genome shotgun (WGS) entry which is preliminary data.</text>
</comment>
<dbReference type="FunFam" id="1.10.730.10:FF:000014">
    <property type="entry name" value="Valine--tRNA ligase"/>
    <property type="match status" value="1"/>
</dbReference>
<dbReference type="PRINTS" id="PR00986">
    <property type="entry name" value="TRNASYNTHVAL"/>
</dbReference>
<proteinExistence type="inferred from homology"/>
<dbReference type="PANTHER" id="PTHR11946:SF93">
    <property type="entry name" value="VALINE--TRNA LIGASE, CHLOROPLASTIC_MITOCHONDRIAL 2"/>
    <property type="match status" value="1"/>
</dbReference>
<evidence type="ECO:0000256" key="4">
    <source>
        <dbReference type="ARBA" id="ARBA00022598"/>
    </source>
</evidence>
<evidence type="ECO:0000256" key="8">
    <source>
        <dbReference type="ARBA" id="ARBA00023054"/>
    </source>
</evidence>
<dbReference type="InterPro" id="IPR013155">
    <property type="entry name" value="M/V/L/I-tRNA-synth_anticd-bd"/>
</dbReference>
<dbReference type="Gene3D" id="1.10.287.380">
    <property type="entry name" value="Valyl-tRNA synthetase, C-terminal domain"/>
    <property type="match status" value="1"/>
</dbReference>
<keyword evidence="9 12" id="KW-0030">Aminoacyl-tRNA synthetase</keyword>
<dbReference type="SUPFAM" id="SSF46589">
    <property type="entry name" value="tRNA-binding arm"/>
    <property type="match status" value="1"/>
</dbReference>
<dbReference type="GO" id="GO:0005524">
    <property type="term" value="F:ATP binding"/>
    <property type="evidence" value="ECO:0007669"/>
    <property type="project" value="UniProtKB-UniRule"/>
</dbReference>
<evidence type="ECO:0000256" key="2">
    <source>
        <dbReference type="ARBA" id="ARBA00011245"/>
    </source>
</evidence>
<evidence type="ECO:0000259" key="13">
    <source>
        <dbReference type="Pfam" id="PF00133"/>
    </source>
</evidence>
<keyword evidence="4 12" id="KW-0436">Ligase</keyword>
<feature type="domain" description="Methionyl/Valyl/Leucyl/Isoleucyl-tRNA synthetase anticodon-binding" evidence="14">
    <location>
        <begin position="610"/>
        <end position="757"/>
    </location>
</feature>
<dbReference type="Gene3D" id="3.90.740.10">
    <property type="entry name" value="Valyl/Leucyl/Isoleucyl-tRNA synthetase, editing domain"/>
    <property type="match status" value="1"/>
</dbReference>
<keyword evidence="5 12" id="KW-0547">Nucleotide-binding</keyword>
<name>A0A7V4DXH8_DICTH</name>
<dbReference type="InterPro" id="IPR037118">
    <property type="entry name" value="Val-tRNA_synth_C_sf"/>
</dbReference>
<keyword evidence="6 12" id="KW-0067">ATP-binding</keyword>
<dbReference type="PROSITE" id="PS00178">
    <property type="entry name" value="AA_TRNA_LIGASE_I"/>
    <property type="match status" value="1"/>
</dbReference>
<evidence type="ECO:0000256" key="5">
    <source>
        <dbReference type="ARBA" id="ARBA00022741"/>
    </source>
</evidence>
<dbReference type="Gene3D" id="1.10.730.10">
    <property type="entry name" value="Isoleucyl-tRNA Synthetase, Domain 1"/>
    <property type="match status" value="1"/>
</dbReference>
<feature type="binding site" evidence="12">
    <location>
        <position position="528"/>
    </location>
    <ligand>
        <name>ATP</name>
        <dbReference type="ChEBI" id="CHEBI:30616"/>
    </ligand>
</feature>
<sequence length="881" mass="103791">MKESMPSVYSFNEVEDKWYKYWLEKDYFHADVDKNKKPYSIVLPPPNITGSLHMGHALNATIQDILIRWRRMQGFNALWIPGTDHAGIATQMVVERELLKEGKTRWDLGREKFLERVWQWKEKYGNTIVEQLKRLGVSCDWKRFRFTMDEVYSRAVIKAFVELYKKGYIYKGERIINWCPRCKTALSDLEIKYVEENSFLWHIKYPLHNEDGYVIIATARPETMLGDTAVAVNPEDERYKNLIGKKVVLPLVGRVIPIIADEHVDPSFGTGALKVTPAHDADDFEIGKKHNLEFISVIDENGIMNENAGRYKGLNVFECRKKIEEDLEKEGYLLKKEPYIHDLATCDRCGTPIEPLISKQWFMRMENIAKPAIEVVEKGEVKFVPDRWKKVYFDWMYNIKDWCLSRQLWWGHRIPAWYCEDCGHINVEEKQPEKCEKCGSKNLKQDEDVLDTWFSSALWPLGTLGWPEDTEDLNYFYPTSVLSTARDIINLWVARMIMMGLEFKGDIPFYYVYVHPTVLTREGKRMSKSKGTGVDPLELINKYGADVTRFGLAIQCTEMQDLRFHEENFENTKNFTNKIWNAARFVISNLDFNLNYNEVDLSKHSLSLSDKWILTRLQKVIREVTEHLENFRFSEYVKTIYNFFWSEFCDWYIELSKPRLSSTEDPESKLIAQVILWRVLKESMQLLHPVMPFITEEIWQKLPSTDESIMISKWPEPNESLIDEEAERDMIFLMDSIRSIRAIRSEFNILPNEVINVEFSTPNKYKEVLLQGYSGYFYTLAKAKLSSTLEKKDLKHVAHKIVEDVNYYVNLEGLIDINKEREKVKKEIDDVSLLIEKIEKRLSDKNFIEKAPTEVVEKEKEKLENLKKKFEFLQERYKTLE</sequence>
<keyword evidence="3 12" id="KW-0963">Cytoplasm</keyword>
<keyword evidence="7 12" id="KW-0648">Protein biosynthesis</keyword>
<evidence type="ECO:0000256" key="6">
    <source>
        <dbReference type="ARBA" id="ARBA00022840"/>
    </source>
</evidence>
<comment type="subunit">
    <text evidence="2 12">Monomer.</text>
</comment>
<dbReference type="NCBIfam" id="NF004349">
    <property type="entry name" value="PRK05729.1"/>
    <property type="match status" value="1"/>
</dbReference>
<dbReference type="InterPro" id="IPR002300">
    <property type="entry name" value="aa-tRNA-synth_Ia"/>
</dbReference>
<dbReference type="SUPFAM" id="SSF47323">
    <property type="entry name" value="Anticodon-binding domain of a subclass of class I aminoacyl-tRNA synthetases"/>
    <property type="match status" value="1"/>
</dbReference>
<evidence type="ECO:0000256" key="7">
    <source>
        <dbReference type="ARBA" id="ARBA00022917"/>
    </source>
</evidence>
<dbReference type="Pfam" id="PF10458">
    <property type="entry name" value="Val_tRNA-synt_C"/>
    <property type="match status" value="1"/>
</dbReference>
<evidence type="ECO:0000256" key="9">
    <source>
        <dbReference type="ARBA" id="ARBA00023146"/>
    </source>
</evidence>
<dbReference type="GO" id="GO:0005829">
    <property type="term" value="C:cytosol"/>
    <property type="evidence" value="ECO:0007669"/>
    <property type="project" value="TreeGrafter"/>
</dbReference>
<dbReference type="InterPro" id="IPR014729">
    <property type="entry name" value="Rossmann-like_a/b/a_fold"/>
</dbReference>
<dbReference type="FunFam" id="3.40.50.620:FF:000098">
    <property type="entry name" value="Valine--tRNA ligase"/>
    <property type="match status" value="1"/>
</dbReference>
<feature type="domain" description="Aminoacyl-tRNA synthetase class Ia" evidence="13">
    <location>
        <begin position="17"/>
        <end position="564"/>
    </location>
</feature>
<comment type="domain">
    <text evidence="12">ValRS has two distinct active sites: one for aminoacylation and one for editing. The misactivated threonine is translocated from the active site to the editing site.</text>
</comment>
<gene>
    <name evidence="12" type="primary">valS</name>
    <name evidence="16" type="ORF">ENU78_00575</name>
</gene>
<protein>
    <recommendedName>
        <fullName evidence="12">Valine--tRNA ligase</fullName>
        <ecNumber evidence="12">6.1.1.9</ecNumber>
    </recommendedName>
    <alternativeName>
        <fullName evidence="12">Valyl-tRNA synthetase</fullName>
        <shortName evidence="12">ValRS</shortName>
    </alternativeName>
</protein>
<dbReference type="NCBIfam" id="TIGR00422">
    <property type="entry name" value="valS"/>
    <property type="match status" value="1"/>
</dbReference>
<dbReference type="HAMAP" id="MF_02004">
    <property type="entry name" value="Val_tRNA_synth_type1"/>
    <property type="match status" value="1"/>
</dbReference>
<dbReference type="GO" id="GO:0006438">
    <property type="term" value="P:valyl-tRNA aminoacylation"/>
    <property type="evidence" value="ECO:0007669"/>
    <property type="project" value="UniProtKB-UniRule"/>
</dbReference>
<dbReference type="InterPro" id="IPR009080">
    <property type="entry name" value="tRNAsynth_Ia_anticodon-bd"/>
</dbReference>
<reference evidence="16" key="1">
    <citation type="journal article" date="2020" name="mSystems">
        <title>Genome- and Community-Level Interaction Insights into Carbon Utilization and Element Cycling Functions of Hydrothermarchaeota in Hydrothermal Sediment.</title>
        <authorList>
            <person name="Zhou Z."/>
            <person name="Liu Y."/>
            <person name="Xu W."/>
            <person name="Pan J."/>
            <person name="Luo Z.H."/>
            <person name="Li M."/>
        </authorList>
    </citation>
    <scope>NUCLEOTIDE SEQUENCE [LARGE SCALE GENOMIC DNA]</scope>
    <source>
        <strain evidence="16">SpSt-70</strain>
    </source>
</reference>
<dbReference type="InterPro" id="IPR009008">
    <property type="entry name" value="Val/Leu/Ile-tRNA-synth_edit"/>
</dbReference>